<evidence type="ECO:0000313" key="2">
    <source>
        <dbReference type="EMBL" id="SBT03684.1"/>
    </source>
</evidence>
<dbReference type="AlphaFoldDB" id="A0A1A8XER9"/>
<dbReference type="InterPro" id="IPR011990">
    <property type="entry name" value="TPR-like_helical_dom_sf"/>
</dbReference>
<dbReference type="PROSITE" id="PS50005">
    <property type="entry name" value="TPR"/>
    <property type="match status" value="1"/>
</dbReference>
<dbReference type="Gene3D" id="1.25.40.10">
    <property type="entry name" value="Tetratricopeptide repeat domain"/>
    <property type="match status" value="1"/>
</dbReference>
<dbReference type="STRING" id="1860102.ACCAA_110058"/>
<evidence type="ECO:0000256" key="1">
    <source>
        <dbReference type="PROSITE-ProRule" id="PRU00339"/>
    </source>
</evidence>
<organism evidence="2 3">
    <name type="scientific">Candidatus Accumulibacter aalborgensis</name>
    <dbReference type="NCBI Taxonomy" id="1860102"/>
    <lineage>
        <taxon>Bacteria</taxon>
        <taxon>Pseudomonadati</taxon>
        <taxon>Pseudomonadota</taxon>
        <taxon>Betaproteobacteria</taxon>
        <taxon>Candidatus Accumulibacter</taxon>
    </lineage>
</organism>
<dbReference type="InterPro" id="IPR019734">
    <property type="entry name" value="TPR_rpt"/>
</dbReference>
<gene>
    <name evidence="2" type="ORF">ACCAA_110058</name>
</gene>
<accession>A0A1A8XER9</accession>
<dbReference type="Proteomes" id="UP000199169">
    <property type="component" value="Unassembled WGS sequence"/>
</dbReference>
<dbReference type="SUPFAM" id="SSF48452">
    <property type="entry name" value="TPR-like"/>
    <property type="match status" value="1"/>
</dbReference>
<proteinExistence type="predicted"/>
<dbReference type="InterPro" id="IPR046880">
    <property type="entry name" value="TPR-S"/>
</dbReference>
<name>A0A1A8XER9_9PROT</name>
<reference evidence="2 3" key="1">
    <citation type="submission" date="2016-06" db="EMBL/GenBank/DDBJ databases">
        <authorList>
            <person name="Kjaerup R.B."/>
            <person name="Dalgaard T.S."/>
            <person name="Juul-Madsen H.R."/>
        </authorList>
    </citation>
    <scope>NUCLEOTIDE SEQUENCE [LARGE SCALE GENOMIC DNA]</scope>
    <source>
        <strain evidence="2">3</strain>
    </source>
</reference>
<sequence>MSKRALDSGLNNVWYELGVRHALRARGVVLVRGPRPNQPFDIYTDRKLHYSLRDGAPDPATLAADRHAMTEMVRASMASSTRRKVSPVFQLIPNLEQPEWRRLLLAERNEFSDAYASWASRMEVARQRNRPGDILLLADETPMRALHVEAKRCAGNALLKLKQYDLALEQFERALDIDSDDKISREKKSLCLSRLGRFEEAREWVRQLTDDYPQDAECWAQAGRVEKDNWMARWRQAELTPAQMHAAASDEDAALGEAIDPYYRAFVADPTHHYAGINALTLQVLRQHCAGDSEQTVIERLIGGVQWASLTAQERNRKDYWARASFAELCLLVKPVDSVRKEYGNMVAAANRDWFALESSRLTLTLFQDIDFRPAETAVALGIVEREIARSKPPVEPRQVLLFSGHMIDPAGRVPPRFPAEREALAAEKIGQTLDQLGVGTEDLALAQAASGGDMLFLEACRARGVRLQPMLPFDEPEFIERSILPASNGERWRERYFNLLATLEEAPWIMPIEIGALPRSASGEEANAFERCNLWLLYTALAWGVSKVRFICLWNGGGGDGPGGTAHMYNEVKRRTGRVSWLDTRTLW</sequence>
<keyword evidence="1" id="KW-0802">TPR repeat</keyword>
<dbReference type="EMBL" id="FLQX01000013">
    <property type="protein sequence ID" value="SBT03684.1"/>
    <property type="molecule type" value="Genomic_DNA"/>
</dbReference>
<dbReference type="Pfam" id="PF20308">
    <property type="entry name" value="TPR-S"/>
    <property type="match status" value="1"/>
</dbReference>
<evidence type="ECO:0000313" key="3">
    <source>
        <dbReference type="Proteomes" id="UP000199169"/>
    </source>
</evidence>
<dbReference type="RefSeq" id="WP_245754388.1">
    <property type="nucleotide sequence ID" value="NZ_FLQX01000013.1"/>
</dbReference>
<keyword evidence="3" id="KW-1185">Reference proteome</keyword>
<protein>
    <submittedName>
        <fullName evidence="2">Tetratricopeptide TPR_2 repeat protein</fullName>
    </submittedName>
</protein>
<feature type="repeat" description="TPR" evidence="1">
    <location>
        <begin position="148"/>
        <end position="181"/>
    </location>
</feature>
<dbReference type="SMART" id="SM00028">
    <property type="entry name" value="TPR"/>
    <property type="match status" value="1"/>
</dbReference>